<evidence type="ECO:0000256" key="4">
    <source>
        <dbReference type="ARBA" id="ARBA00023125"/>
    </source>
</evidence>
<keyword evidence="2" id="KW-0067">ATP-binding</keyword>
<dbReference type="SMART" id="SM00382">
    <property type="entry name" value="AAA"/>
    <property type="match status" value="1"/>
</dbReference>
<keyword evidence="3" id="KW-0805">Transcription regulation</keyword>
<dbReference type="Gene3D" id="1.10.10.60">
    <property type="entry name" value="Homeodomain-like"/>
    <property type="match status" value="1"/>
</dbReference>
<dbReference type="FunFam" id="3.40.50.300:FF:000006">
    <property type="entry name" value="DNA-binding transcriptional regulator NtrC"/>
    <property type="match status" value="1"/>
</dbReference>
<dbReference type="RefSeq" id="WP_087277211.1">
    <property type="nucleotide sequence ID" value="NZ_CP021455.1"/>
</dbReference>
<evidence type="ECO:0000256" key="5">
    <source>
        <dbReference type="ARBA" id="ARBA00023163"/>
    </source>
</evidence>
<dbReference type="GO" id="GO:0006355">
    <property type="term" value="P:regulation of DNA-templated transcription"/>
    <property type="evidence" value="ECO:0007669"/>
    <property type="project" value="InterPro"/>
</dbReference>
<dbReference type="KEGG" id="cser:CCO03_03265"/>
<dbReference type="GO" id="GO:0005524">
    <property type="term" value="F:ATP binding"/>
    <property type="evidence" value="ECO:0007669"/>
    <property type="project" value="UniProtKB-KW"/>
</dbReference>
<dbReference type="Pfam" id="PF02954">
    <property type="entry name" value="HTH_8"/>
    <property type="match status" value="1"/>
</dbReference>
<reference evidence="8 9" key="1">
    <citation type="submission" date="2017-05" db="EMBL/GenBank/DDBJ databases">
        <authorList>
            <person name="Song R."/>
            <person name="Chenine A.L."/>
            <person name="Ruprecht R.M."/>
        </authorList>
    </citation>
    <scope>NUCLEOTIDE SEQUENCE [LARGE SCALE GENOMIC DNA]</scope>
    <source>
        <strain evidence="8 9">DSM 26136</strain>
    </source>
</reference>
<dbReference type="PROSITE" id="PS50045">
    <property type="entry name" value="SIGMA54_INTERACT_4"/>
    <property type="match status" value="1"/>
</dbReference>
<protein>
    <submittedName>
        <fullName evidence="8">Nitric oxide reductase transcription regulator</fullName>
    </submittedName>
</protein>
<dbReference type="SMART" id="SM00065">
    <property type="entry name" value="GAF"/>
    <property type="match status" value="1"/>
</dbReference>
<dbReference type="PROSITE" id="PS00676">
    <property type="entry name" value="SIGMA54_INTERACT_2"/>
    <property type="match status" value="1"/>
</dbReference>
<dbReference type="NCBIfam" id="NF003451">
    <property type="entry name" value="PRK05022.1"/>
    <property type="match status" value="1"/>
</dbReference>
<evidence type="ECO:0000256" key="1">
    <source>
        <dbReference type="ARBA" id="ARBA00022741"/>
    </source>
</evidence>
<dbReference type="OrthoDB" id="9761705at2"/>
<evidence type="ECO:0000313" key="8">
    <source>
        <dbReference type="EMBL" id="ARU03833.1"/>
    </source>
</evidence>
<dbReference type="Gene3D" id="3.30.450.40">
    <property type="match status" value="1"/>
</dbReference>
<dbReference type="SUPFAM" id="SSF46689">
    <property type="entry name" value="Homeodomain-like"/>
    <property type="match status" value="1"/>
</dbReference>
<dbReference type="InterPro" id="IPR003018">
    <property type="entry name" value="GAF"/>
</dbReference>
<dbReference type="CDD" id="cd00009">
    <property type="entry name" value="AAA"/>
    <property type="match status" value="1"/>
</dbReference>
<dbReference type="InterPro" id="IPR027417">
    <property type="entry name" value="P-loop_NTPase"/>
</dbReference>
<organism evidence="8 9">
    <name type="scientific">Comamonas serinivorans</name>
    <dbReference type="NCBI Taxonomy" id="1082851"/>
    <lineage>
        <taxon>Bacteria</taxon>
        <taxon>Pseudomonadati</taxon>
        <taxon>Pseudomonadota</taxon>
        <taxon>Betaproteobacteria</taxon>
        <taxon>Burkholderiales</taxon>
        <taxon>Comamonadaceae</taxon>
        <taxon>Comamonas</taxon>
    </lineage>
</organism>
<dbReference type="PANTHER" id="PTHR32071">
    <property type="entry name" value="TRANSCRIPTIONAL REGULATORY PROTEIN"/>
    <property type="match status" value="1"/>
</dbReference>
<keyword evidence="4" id="KW-0238">DNA-binding</keyword>
<evidence type="ECO:0000259" key="7">
    <source>
        <dbReference type="PROSITE" id="PS50045"/>
    </source>
</evidence>
<dbReference type="InterPro" id="IPR025943">
    <property type="entry name" value="Sigma_54_int_dom_ATP-bd_2"/>
</dbReference>
<keyword evidence="9" id="KW-1185">Reference proteome</keyword>
<proteinExistence type="predicted"/>
<name>A0A1Y0EJL5_9BURK</name>
<dbReference type="InterPro" id="IPR009057">
    <property type="entry name" value="Homeodomain-like_sf"/>
</dbReference>
<keyword evidence="5" id="KW-0804">Transcription</keyword>
<dbReference type="AlphaFoldDB" id="A0A1Y0EJL5"/>
<dbReference type="InterPro" id="IPR002197">
    <property type="entry name" value="HTH_Fis"/>
</dbReference>
<dbReference type="Gene3D" id="3.40.50.300">
    <property type="entry name" value="P-loop containing nucleotide triphosphate hydrolases"/>
    <property type="match status" value="1"/>
</dbReference>
<dbReference type="Gene3D" id="1.10.8.60">
    <property type="match status" value="1"/>
</dbReference>
<dbReference type="EMBL" id="CP021455">
    <property type="protein sequence ID" value="ARU03833.1"/>
    <property type="molecule type" value="Genomic_DNA"/>
</dbReference>
<gene>
    <name evidence="8" type="ORF">CCO03_03265</name>
</gene>
<dbReference type="InterPro" id="IPR058031">
    <property type="entry name" value="AAA_lid_NorR"/>
</dbReference>
<evidence type="ECO:0000256" key="2">
    <source>
        <dbReference type="ARBA" id="ARBA00022840"/>
    </source>
</evidence>
<evidence type="ECO:0000313" key="9">
    <source>
        <dbReference type="Proteomes" id="UP000196138"/>
    </source>
</evidence>
<accession>A0A1Y0EJL5</accession>
<dbReference type="Proteomes" id="UP000196138">
    <property type="component" value="Chromosome"/>
</dbReference>
<dbReference type="Pfam" id="PF01590">
    <property type="entry name" value="GAF"/>
    <property type="match status" value="1"/>
</dbReference>
<feature type="compositionally biased region" description="Pro residues" evidence="6">
    <location>
        <begin position="469"/>
        <end position="481"/>
    </location>
</feature>
<keyword evidence="1" id="KW-0547">Nucleotide-binding</keyword>
<dbReference type="Pfam" id="PF00158">
    <property type="entry name" value="Sigma54_activat"/>
    <property type="match status" value="1"/>
</dbReference>
<evidence type="ECO:0000256" key="6">
    <source>
        <dbReference type="SAM" id="MobiDB-lite"/>
    </source>
</evidence>
<dbReference type="SUPFAM" id="SSF52540">
    <property type="entry name" value="P-loop containing nucleoside triphosphate hydrolases"/>
    <property type="match status" value="1"/>
</dbReference>
<dbReference type="InterPro" id="IPR002078">
    <property type="entry name" value="Sigma_54_int"/>
</dbReference>
<evidence type="ECO:0000256" key="3">
    <source>
        <dbReference type="ARBA" id="ARBA00023015"/>
    </source>
</evidence>
<dbReference type="PRINTS" id="PR01590">
    <property type="entry name" value="HTHFIS"/>
</dbReference>
<dbReference type="GO" id="GO:0043565">
    <property type="term" value="F:sequence-specific DNA binding"/>
    <property type="evidence" value="ECO:0007669"/>
    <property type="project" value="InterPro"/>
</dbReference>
<dbReference type="InterPro" id="IPR003593">
    <property type="entry name" value="AAA+_ATPase"/>
</dbReference>
<dbReference type="PANTHER" id="PTHR32071:SF35">
    <property type="entry name" value="ANAEROBIC NITRIC OXIDE REDUCTASE TRANSCRIPTION REGULATOR NORR"/>
    <property type="match status" value="1"/>
</dbReference>
<feature type="region of interest" description="Disordered" evidence="6">
    <location>
        <begin position="450"/>
        <end position="484"/>
    </location>
</feature>
<feature type="domain" description="Sigma-54 factor interaction" evidence="7">
    <location>
        <begin position="191"/>
        <end position="420"/>
    </location>
</feature>
<sequence length="537" mass="58338">MEAIAPLVADLAHALPAELRYQRLLQTLRRLVPCDAVALLRLDGEVLQPVAVQGLSPDTLGRRFAVSEHPRLQQLLASPQAWRFPAGCDLPDPYDGLVEGDDVQLAVHDCMGSALRVGDATWGLLTLDALDAGRFTPEHVRRLDLYASLAAATVVAAERMQQLSRSAEAERQRADAYAEAYRQSHAAQRDIVGQSPAMQHMLAEIDLVAPSELTVLVTGETGVGKELTVQRLHARSGRADKPLVIVNCAALPEHLVESELFGHVRGAFSGAVGDRQGKFAMAHGGTLFLDEVGELPLVVQAKLLRALQNGQLQRVGSDREHHVDVRLVAATNRDLAAEVKAGRFRADLYHRLSAYPLHVPPLRERERDVLLLAGRFTEDNRRRMGMRGLRLSPLAHAALLAHRWPGNVRELEFVMARAALKASHRQQRQALAPLGNAPASGIVTLTEADLDLPTPSSHPANPAGHPDEPVPPSVGPSPAPPTDLRRAVDDFQRQLITRALDAQAGNVAATARALGLDRANLVRLANRLDLPLPKRAM</sequence>
<dbReference type="SUPFAM" id="SSF55781">
    <property type="entry name" value="GAF domain-like"/>
    <property type="match status" value="1"/>
</dbReference>
<dbReference type="Pfam" id="PF25601">
    <property type="entry name" value="AAA_lid_14"/>
    <property type="match status" value="1"/>
</dbReference>
<dbReference type="InterPro" id="IPR029016">
    <property type="entry name" value="GAF-like_dom_sf"/>
</dbReference>